<feature type="transmembrane region" description="Helical" evidence="1">
    <location>
        <begin position="32"/>
        <end position="55"/>
    </location>
</feature>
<sequence length="172" mass="19031">MQTNERWVLLLTLLLIVLVVAVDLITDTSQGVILWHILVEGSAGVLALVGILYLLHQQFQLKGALQTERQLSAAWQQESEQWRAQSKAYLAGLSVMIDQQLHAWGLTPSEREVAFFLLKGMSLKGIASLRNTSEKTARVQSTAIYAKSGLNGRSELSAFFLEDLLPETDAGH</sequence>
<feature type="domain" description="HTH luxR-type" evidence="2">
    <location>
        <begin position="103"/>
        <end position="160"/>
    </location>
</feature>
<dbReference type="InterPro" id="IPR000792">
    <property type="entry name" value="Tscrpt_reg_LuxR_C"/>
</dbReference>
<dbReference type="SMART" id="SM00421">
    <property type="entry name" value="HTH_LUXR"/>
    <property type="match status" value="1"/>
</dbReference>
<evidence type="ECO:0000259" key="2">
    <source>
        <dbReference type="SMART" id="SM00421"/>
    </source>
</evidence>
<accession>A0ABV6B907</accession>
<feature type="transmembrane region" description="Helical" evidence="1">
    <location>
        <begin position="7"/>
        <end position="26"/>
    </location>
</feature>
<gene>
    <name evidence="3" type="ORF">ACFFJP_03480</name>
</gene>
<keyword evidence="1" id="KW-1133">Transmembrane helix</keyword>
<dbReference type="InterPro" id="IPR036388">
    <property type="entry name" value="WH-like_DNA-bd_sf"/>
</dbReference>
<keyword evidence="4" id="KW-1185">Reference proteome</keyword>
<name>A0ABV6B907_9GAMM</name>
<reference evidence="3 4" key="1">
    <citation type="submission" date="2024-09" db="EMBL/GenBank/DDBJ databases">
        <authorList>
            <person name="Sun Q."/>
            <person name="Mori K."/>
        </authorList>
    </citation>
    <scope>NUCLEOTIDE SEQUENCE [LARGE SCALE GENOMIC DNA]</scope>
    <source>
        <strain evidence="3 4">KCTC 23315</strain>
    </source>
</reference>
<organism evidence="3 4">
    <name type="scientific">Rheinheimera tilapiae</name>
    <dbReference type="NCBI Taxonomy" id="875043"/>
    <lineage>
        <taxon>Bacteria</taxon>
        <taxon>Pseudomonadati</taxon>
        <taxon>Pseudomonadota</taxon>
        <taxon>Gammaproteobacteria</taxon>
        <taxon>Chromatiales</taxon>
        <taxon>Chromatiaceae</taxon>
        <taxon>Rheinheimera</taxon>
    </lineage>
</organism>
<proteinExistence type="predicted"/>
<evidence type="ECO:0000313" key="3">
    <source>
        <dbReference type="EMBL" id="MFC0047351.1"/>
    </source>
</evidence>
<evidence type="ECO:0000256" key="1">
    <source>
        <dbReference type="SAM" id="Phobius"/>
    </source>
</evidence>
<keyword evidence="1" id="KW-0472">Membrane</keyword>
<dbReference type="SUPFAM" id="SSF46894">
    <property type="entry name" value="C-terminal effector domain of the bipartite response regulators"/>
    <property type="match status" value="1"/>
</dbReference>
<evidence type="ECO:0000313" key="4">
    <source>
        <dbReference type="Proteomes" id="UP001589813"/>
    </source>
</evidence>
<dbReference type="RefSeq" id="WP_377240561.1">
    <property type="nucleotide sequence ID" value="NZ_JBHLXP010000001.1"/>
</dbReference>
<comment type="caution">
    <text evidence="3">The sequence shown here is derived from an EMBL/GenBank/DDBJ whole genome shotgun (WGS) entry which is preliminary data.</text>
</comment>
<dbReference type="EMBL" id="JBHLXP010000001">
    <property type="protein sequence ID" value="MFC0047351.1"/>
    <property type="molecule type" value="Genomic_DNA"/>
</dbReference>
<protein>
    <submittedName>
        <fullName evidence="3">Helix-turn-helix transcriptional regulator</fullName>
    </submittedName>
</protein>
<keyword evidence="1" id="KW-0812">Transmembrane</keyword>
<dbReference type="InterPro" id="IPR016032">
    <property type="entry name" value="Sig_transdc_resp-reg_C-effctor"/>
</dbReference>
<dbReference type="Gene3D" id="1.10.10.10">
    <property type="entry name" value="Winged helix-like DNA-binding domain superfamily/Winged helix DNA-binding domain"/>
    <property type="match status" value="1"/>
</dbReference>
<dbReference type="Proteomes" id="UP001589813">
    <property type="component" value="Unassembled WGS sequence"/>
</dbReference>